<comment type="subcellular location">
    <subcellularLocation>
        <location evidence="1">Nucleus</location>
    </subcellularLocation>
</comment>
<dbReference type="GO" id="GO:0005634">
    <property type="term" value="C:nucleus"/>
    <property type="evidence" value="ECO:0007669"/>
    <property type="project" value="UniProtKB-SubCell"/>
</dbReference>
<dbReference type="Proteomes" id="UP000694563">
    <property type="component" value="Chromosome 22"/>
</dbReference>
<proteinExistence type="predicted"/>
<dbReference type="PANTHER" id="PTHR47831">
    <property type="entry name" value="GENERAL TRANSCRIPTION FACTOR II-I REPEAT DOMAIN-CONTAINING PROTEIN 2"/>
    <property type="match status" value="1"/>
</dbReference>
<dbReference type="GO" id="GO:0003677">
    <property type="term" value="F:DNA binding"/>
    <property type="evidence" value="ECO:0007669"/>
    <property type="project" value="UniProtKB-KW"/>
</dbReference>
<dbReference type="InterPro" id="IPR042224">
    <property type="entry name" value="GTF2IRD2"/>
</dbReference>
<evidence type="ECO:0000256" key="3">
    <source>
        <dbReference type="ARBA" id="ARBA00023015"/>
    </source>
</evidence>
<evidence type="ECO:0000256" key="6">
    <source>
        <dbReference type="ARBA" id="ARBA00023242"/>
    </source>
</evidence>
<keyword evidence="6" id="KW-0539">Nucleus</keyword>
<dbReference type="Gene3D" id="3.90.1460.10">
    <property type="entry name" value="GTF2I-like"/>
    <property type="match status" value="1"/>
</dbReference>
<keyword evidence="8" id="KW-1185">Reference proteome</keyword>
<protein>
    <submittedName>
        <fullName evidence="7">Uncharacterized protein</fullName>
    </submittedName>
</protein>
<evidence type="ECO:0000256" key="2">
    <source>
        <dbReference type="ARBA" id="ARBA00022737"/>
    </source>
</evidence>
<dbReference type="Pfam" id="PF02946">
    <property type="entry name" value="GTF2I"/>
    <property type="match status" value="1"/>
</dbReference>
<keyword evidence="2" id="KW-0677">Repeat</keyword>
<evidence type="ECO:0000313" key="7">
    <source>
        <dbReference type="Ensembl" id="ENSCUSP00005015771.1"/>
    </source>
</evidence>
<name>A0A8C3UN56_CATUS</name>
<accession>A0A8C3UN56</accession>
<dbReference type="SUPFAM" id="SSF117773">
    <property type="entry name" value="GTF2I-like repeat"/>
    <property type="match status" value="1"/>
</dbReference>
<dbReference type="PANTHER" id="PTHR47831:SF1">
    <property type="entry name" value="GENERAL TRANSCRIPTION FACTOR II-I REPEAT DOMAIN-CONTAINING PROTEIN 2A-RELATED"/>
    <property type="match status" value="1"/>
</dbReference>
<evidence type="ECO:0000256" key="5">
    <source>
        <dbReference type="ARBA" id="ARBA00023163"/>
    </source>
</evidence>
<dbReference type="InterPro" id="IPR004212">
    <property type="entry name" value="GTF2I"/>
</dbReference>
<reference evidence="7" key="3">
    <citation type="submission" date="2025-09" db="UniProtKB">
        <authorList>
            <consortium name="Ensembl"/>
        </authorList>
    </citation>
    <scope>IDENTIFICATION</scope>
</reference>
<keyword evidence="5" id="KW-0804">Transcription</keyword>
<evidence type="ECO:0000256" key="4">
    <source>
        <dbReference type="ARBA" id="ARBA00023125"/>
    </source>
</evidence>
<keyword evidence="3" id="KW-0805">Transcription regulation</keyword>
<reference evidence="7" key="2">
    <citation type="submission" date="2025-08" db="UniProtKB">
        <authorList>
            <consortium name="Ensembl"/>
        </authorList>
    </citation>
    <scope>IDENTIFICATION</scope>
</reference>
<reference evidence="7" key="1">
    <citation type="submission" date="2020-10" db="EMBL/GenBank/DDBJ databases">
        <title>Catharus ustulatus (Swainson's thrush) genome, bCatUst1, primary haplotype v2.</title>
        <authorList>
            <person name="Delmore K."/>
            <person name="Vafadar M."/>
            <person name="Formenti G."/>
            <person name="Chow W."/>
            <person name="Pelan S."/>
            <person name="Howe K."/>
            <person name="Rhie A."/>
            <person name="Mountcastle J."/>
            <person name="Haase B."/>
            <person name="Fedrigo O."/>
            <person name="Jarvis E.D."/>
        </authorList>
    </citation>
    <scope>NUCLEOTIDE SEQUENCE [LARGE SCALE GENOMIC DNA]</scope>
</reference>
<sequence length="179" mass="20212">MAQTIARASSIQVEESLESRMVVTFLMSGLESMCKELAKSKAEIACIGVYERNVFVVGTERGKAFVNSREAIKTDFIEYCVAHEDRVAELQKKRTTPPVSRQPVDIVDLDALRKSVEDFFCLCYGKALGQSVMVPVPYEEIQRNQSVVIVQGLRCQDFLVLLFHYLADFGIYISFLKVI</sequence>
<dbReference type="PROSITE" id="PS51139">
    <property type="entry name" value="GTF2I"/>
    <property type="match status" value="1"/>
</dbReference>
<keyword evidence="4" id="KW-0238">DNA-binding</keyword>
<dbReference type="AlphaFoldDB" id="A0A8C3UN56"/>
<organism evidence="7 8">
    <name type="scientific">Catharus ustulatus</name>
    <name type="common">Russet-backed thrush</name>
    <name type="synonym">Hylocichla ustulatus</name>
    <dbReference type="NCBI Taxonomy" id="91951"/>
    <lineage>
        <taxon>Eukaryota</taxon>
        <taxon>Metazoa</taxon>
        <taxon>Chordata</taxon>
        <taxon>Craniata</taxon>
        <taxon>Vertebrata</taxon>
        <taxon>Euteleostomi</taxon>
        <taxon>Archelosauria</taxon>
        <taxon>Archosauria</taxon>
        <taxon>Dinosauria</taxon>
        <taxon>Saurischia</taxon>
        <taxon>Theropoda</taxon>
        <taxon>Coelurosauria</taxon>
        <taxon>Aves</taxon>
        <taxon>Neognathae</taxon>
        <taxon>Neoaves</taxon>
        <taxon>Telluraves</taxon>
        <taxon>Australaves</taxon>
        <taxon>Passeriformes</taxon>
        <taxon>Turdidae</taxon>
        <taxon>Catharus</taxon>
    </lineage>
</organism>
<dbReference type="Ensembl" id="ENSCUST00005016375.1">
    <property type="protein sequence ID" value="ENSCUSP00005015771.1"/>
    <property type="gene ID" value="ENSCUSG00005010136.1"/>
</dbReference>
<evidence type="ECO:0000256" key="1">
    <source>
        <dbReference type="ARBA" id="ARBA00004123"/>
    </source>
</evidence>
<dbReference type="InterPro" id="IPR036647">
    <property type="entry name" value="GTF2I-like_rpt_sf"/>
</dbReference>
<evidence type="ECO:0000313" key="8">
    <source>
        <dbReference type="Proteomes" id="UP000694563"/>
    </source>
</evidence>